<keyword evidence="1" id="KW-0812">Transmembrane</keyword>
<evidence type="ECO:0000313" key="4">
    <source>
        <dbReference type="Proteomes" id="UP001236369"/>
    </source>
</evidence>
<sequence>MAFRSFFARLRGDRQGVAIVEFSLLFPVLLALSAGIFEFSSFIRQSRQLTDTANSIAEILAAGSDTNLYYTDLHYAYDSAMLTFPKVLSDSAGKNISWTNDITISMAGISFAPTVNGCTSNCQYKAYVNWTGAASQRVCGTNPTSVADTAAPSATTLPQSLFTPVTSPQGGSNPPLYVVVADITYTWSPSVFTGLLSKSVMKRSSYINPRYVSSLKYKVASGDDAFGKACSGY</sequence>
<comment type="caution">
    <text evidence="3">The sequence shown here is derived from an EMBL/GenBank/DDBJ whole genome shotgun (WGS) entry which is preliminary data.</text>
</comment>
<feature type="domain" description="TadE-like" evidence="2">
    <location>
        <begin position="16"/>
        <end position="56"/>
    </location>
</feature>
<keyword evidence="4" id="KW-1185">Reference proteome</keyword>
<dbReference type="EMBL" id="JAUSVV010000002">
    <property type="protein sequence ID" value="MDQ0441562.1"/>
    <property type="molecule type" value="Genomic_DNA"/>
</dbReference>
<evidence type="ECO:0000259" key="2">
    <source>
        <dbReference type="Pfam" id="PF07811"/>
    </source>
</evidence>
<evidence type="ECO:0000313" key="3">
    <source>
        <dbReference type="EMBL" id="MDQ0441562.1"/>
    </source>
</evidence>
<reference evidence="3 4" key="1">
    <citation type="submission" date="2023-07" db="EMBL/GenBank/DDBJ databases">
        <title>Genomic Encyclopedia of Type Strains, Phase IV (KMG-IV): sequencing the most valuable type-strain genomes for metagenomic binning, comparative biology and taxonomic classification.</title>
        <authorList>
            <person name="Goeker M."/>
        </authorList>
    </citation>
    <scope>NUCLEOTIDE SEQUENCE [LARGE SCALE GENOMIC DNA]</scope>
    <source>
        <strain evidence="3 4">DSM 19562</strain>
    </source>
</reference>
<protein>
    <submittedName>
        <fullName evidence="3">Flp pilus assembly protein TadG</fullName>
    </submittedName>
</protein>
<dbReference type="InterPro" id="IPR012495">
    <property type="entry name" value="TadE-like_dom"/>
</dbReference>
<proteinExistence type="predicted"/>
<gene>
    <name evidence="3" type="ORF">QO016_001045</name>
</gene>
<dbReference type="Pfam" id="PF07811">
    <property type="entry name" value="TadE"/>
    <property type="match status" value="1"/>
</dbReference>
<feature type="transmembrane region" description="Helical" evidence="1">
    <location>
        <begin position="16"/>
        <end position="37"/>
    </location>
</feature>
<dbReference type="RefSeq" id="WP_238250147.1">
    <property type="nucleotide sequence ID" value="NZ_BPQX01000037.1"/>
</dbReference>
<keyword evidence="1" id="KW-1133">Transmembrane helix</keyword>
<name>A0ABU0HGW3_9HYPH</name>
<evidence type="ECO:0000256" key="1">
    <source>
        <dbReference type="SAM" id="Phobius"/>
    </source>
</evidence>
<dbReference type="Proteomes" id="UP001236369">
    <property type="component" value="Unassembled WGS sequence"/>
</dbReference>
<keyword evidence="1" id="KW-0472">Membrane</keyword>
<accession>A0ABU0HGW3</accession>
<organism evidence="3 4">
    <name type="scientific">Methylobacterium persicinum</name>
    <dbReference type="NCBI Taxonomy" id="374426"/>
    <lineage>
        <taxon>Bacteria</taxon>
        <taxon>Pseudomonadati</taxon>
        <taxon>Pseudomonadota</taxon>
        <taxon>Alphaproteobacteria</taxon>
        <taxon>Hyphomicrobiales</taxon>
        <taxon>Methylobacteriaceae</taxon>
        <taxon>Methylobacterium</taxon>
    </lineage>
</organism>